<name>A0ABV8UI32_9PROT</name>
<evidence type="ECO:0000313" key="3">
    <source>
        <dbReference type="Proteomes" id="UP001595799"/>
    </source>
</evidence>
<reference evidence="3" key="1">
    <citation type="journal article" date="2019" name="Int. J. Syst. Evol. Microbiol.">
        <title>The Global Catalogue of Microorganisms (GCM) 10K type strain sequencing project: providing services to taxonomists for standard genome sequencing and annotation.</title>
        <authorList>
            <consortium name="The Broad Institute Genomics Platform"/>
            <consortium name="The Broad Institute Genome Sequencing Center for Infectious Disease"/>
            <person name="Wu L."/>
            <person name="Ma J."/>
        </authorList>
    </citation>
    <scope>NUCLEOTIDE SEQUENCE [LARGE SCALE GENOMIC DNA]</scope>
    <source>
        <strain evidence="3">CECT 8472</strain>
    </source>
</reference>
<protein>
    <recommendedName>
        <fullName evidence="4">Cell division protein ZapB</fullName>
    </recommendedName>
</protein>
<organism evidence="2 3">
    <name type="scientific">Fodinicurvata halophila</name>
    <dbReference type="NCBI Taxonomy" id="1419723"/>
    <lineage>
        <taxon>Bacteria</taxon>
        <taxon>Pseudomonadati</taxon>
        <taxon>Pseudomonadota</taxon>
        <taxon>Alphaproteobacteria</taxon>
        <taxon>Rhodospirillales</taxon>
        <taxon>Rhodovibrionaceae</taxon>
        <taxon>Fodinicurvata</taxon>
    </lineage>
</organism>
<dbReference type="Proteomes" id="UP001595799">
    <property type="component" value="Unassembled WGS sequence"/>
</dbReference>
<comment type="caution">
    <text evidence="2">The sequence shown here is derived from an EMBL/GenBank/DDBJ whole genome shotgun (WGS) entry which is preliminary data.</text>
</comment>
<sequence>MPSNDSPTSSEETQDSATVDDAALRLERALDTLEKLIEEKTARITELNKALEIAETENKDLKQRLEQASEKVDTVTRRLQETLEDKG</sequence>
<feature type="region of interest" description="Disordered" evidence="1">
    <location>
        <begin position="1"/>
        <end position="21"/>
    </location>
</feature>
<dbReference type="RefSeq" id="WP_382421276.1">
    <property type="nucleotide sequence ID" value="NZ_JBHSCW010000003.1"/>
</dbReference>
<evidence type="ECO:0008006" key="4">
    <source>
        <dbReference type="Google" id="ProtNLM"/>
    </source>
</evidence>
<evidence type="ECO:0000313" key="2">
    <source>
        <dbReference type="EMBL" id="MFC4350933.1"/>
    </source>
</evidence>
<dbReference type="EMBL" id="JBHSCW010000003">
    <property type="protein sequence ID" value="MFC4350933.1"/>
    <property type="molecule type" value="Genomic_DNA"/>
</dbReference>
<keyword evidence="3" id="KW-1185">Reference proteome</keyword>
<feature type="compositionally biased region" description="Polar residues" evidence="1">
    <location>
        <begin position="1"/>
        <end position="17"/>
    </location>
</feature>
<gene>
    <name evidence="2" type="ORF">ACFOW6_05190</name>
</gene>
<accession>A0ABV8UI32</accession>
<proteinExistence type="predicted"/>
<evidence type="ECO:0000256" key="1">
    <source>
        <dbReference type="SAM" id="MobiDB-lite"/>
    </source>
</evidence>